<dbReference type="InterPro" id="IPR010291">
    <property type="entry name" value="Ion_channel_UNC-93"/>
</dbReference>
<reference evidence="7 8" key="1">
    <citation type="journal article" date="2015" name="BMC Genomics">
        <title>The genome of the truffle-parasite Tolypocladium ophioglossoides and the evolution of antifungal peptaibiotics.</title>
        <authorList>
            <person name="Quandt C.A."/>
            <person name="Bushley K.E."/>
            <person name="Spatafora J.W."/>
        </authorList>
    </citation>
    <scope>NUCLEOTIDE SEQUENCE [LARGE SCALE GENOMIC DNA]</scope>
    <source>
        <strain evidence="7 8">CBS 100239</strain>
    </source>
</reference>
<sequence length="535" mass="58087">GSGFSCSRFLLHDVSVGKLERAGGIRKQKGTPDPSRTVAMAQEHELEVRSSPDNHKPPAAHSAEHDVVTEPRDGAQQELGGSQEPRPSKLVRLYSHPWTQILLISLICFCLPGMYNALTGLGGSGQVDSTVAANATVALLSTTAATALFFVGPIFSWVGPRICFLIGGWTYALYSGSLLNFNKTDNGAFVIAAGAILGVGASFIWIVQGAIMTTYVDESQKGRAIAVFWVIFNLGGGIGSLASFGLNYDSKAGTVSNSTYIALMVIMLFGWCLGVFICSPSRIRLAQLHRAVETEKHTNAGTFMTAVRTMCKWRVACMLPLFFSANVFYSYQQNSVNGNTFNIRTRSLNGALYWLAQMLGGLLIGLILDIPWLERPARARLGWATVFVTGMVIWGGGYPFQEWQNERLAHGLKQDVDFKQGSISTGPIFLYIFYGAYDALWQGFAYWLIGTESNSTGRAAVLVGAYKSLQAAGGAMAWRINALKVSPMTQLGMNWGLCIGSLIIVLPTVWTVSKSTSVEEEVKSTHQAPKKVEDE</sequence>
<gene>
    <name evidence="7" type="ORF">TOPH_08540</name>
</gene>
<keyword evidence="3 6" id="KW-1133">Transmembrane helix</keyword>
<dbReference type="Proteomes" id="UP000036947">
    <property type="component" value="Unassembled WGS sequence"/>
</dbReference>
<dbReference type="EMBL" id="LFRF01000048">
    <property type="protein sequence ID" value="KND86807.1"/>
    <property type="molecule type" value="Genomic_DNA"/>
</dbReference>
<accession>A0A0L0MY74</accession>
<feature type="transmembrane region" description="Helical" evidence="6">
    <location>
        <begin position="313"/>
        <end position="331"/>
    </location>
</feature>
<dbReference type="AlphaFoldDB" id="A0A0L0MY74"/>
<comment type="subcellular location">
    <subcellularLocation>
        <location evidence="1">Membrane</location>
        <topology evidence="1">Multi-pass membrane protein</topology>
    </subcellularLocation>
</comment>
<keyword evidence="8" id="KW-1185">Reference proteome</keyword>
<evidence type="ECO:0000256" key="6">
    <source>
        <dbReference type="SAM" id="Phobius"/>
    </source>
</evidence>
<dbReference type="Pfam" id="PF05978">
    <property type="entry name" value="UNC-93"/>
    <property type="match status" value="1"/>
</dbReference>
<comment type="caution">
    <text evidence="7">The sequence shown here is derived from an EMBL/GenBank/DDBJ whole genome shotgun (WGS) entry which is preliminary data.</text>
</comment>
<feature type="transmembrane region" description="Helical" evidence="6">
    <location>
        <begin position="162"/>
        <end position="181"/>
    </location>
</feature>
<dbReference type="SUPFAM" id="SSF103473">
    <property type="entry name" value="MFS general substrate transporter"/>
    <property type="match status" value="1"/>
</dbReference>
<evidence type="ECO:0000313" key="8">
    <source>
        <dbReference type="Proteomes" id="UP000036947"/>
    </source>
</evidence>
<feature type="transmembrane region" description="Helical" evidence="6">
    <location>
        <begin position="135"/>
        <end position="155"/>
    </location>
</feature>
<feature type="transmembrane region" description="Helical" evidence="6">
    <location>
        <begin position="187"/>
        <end position="212"/>
    </location>
</feature>
<feature type="transmembrane region" description="Helical" evidence="6">
    <location>
        <begin position="98"/>
        <end position="115"/>
    </location>
</feature>
<feature type="transmembrane region" description="Helical" evidence="6">
    <location>
        <begin position="224"/>
        <end position="246"/>
    </location>
</feature>
<feature type="transmembrane region" description="Helical" evidence="6">
    <location>
        <begin position="428"/>
        <end position="449"/>
    </location>
</feature>
<dbReference type="InterPro" id="IPR036259">
    <property type="entry name" value="MFS_trans_sf"/>
</dbReference>
<feature type="transmembrane region" description="Helical" evidence="6">
    <location>
        <begin position="258"/>
        <end position="278"/>
    </location>
</feature>
<keyword evidence="4 6" id="KW-0472">Membrane</keyword>
<feature type="transmembrane region" description="Helical" evidence="6">
    <location>
        <begin position="381"/>
        <end position="400"/>
    </location>
</feature>
<dbReference type="GO" id="GO:0016020">
    <property type="term" value="C:membrane"/>
    <property type="evidence" value="ECO:0007669"/>
    <property type="project" value="UniProtKB-SubCell"/>
</dbReference>
<dbReference type="PANTHER" id="PTHR23294">
    <property type="entry name" value="ET TRANSLATION PRODUCT-RELATED"/>
    <property type="match status" value="1"/>
</dbReference>
<feature type="transmembrane region" description="Helical" evidence="6">
    <location>
        <begin position="492"/>
        <end position="513"/>
    </location>
</feature>
<name>A0A0L0MY74_TOLOC</name>
<feature type="non-terminal residue" evidence="7">
    <location>
        <position position="1"/>
    </location>
</feature>
<feature type="transmembrane region" description="Helical" evidence="6">
    <location>
        <begin position="351"/>
        <end position="369"/>
    </location>
</feature>
<proteinExistence type="predicted"/>
<dbReference type="Gene3D" id="1.20.1250.20">
    <property type="entry name" value="MFS general substrate transporter like domains"/>
    <property type="match status" value="1"/>
</dbReference>
<evidence type="ECO:0000256" key="3">
    <source>
        <dbReference type="ARBA" id="ARBA00022989"/>
    </source>
</evidence>
<dbReference type="InterPro" id="IPR051617">
    <property type="entry name" value="UNC-93-like_regulator"/>
</dbReference>
<keyword evidence="2 6" id="KW-0812">Transmembrane</keyword>
<evidence type="ECO:0000256" key="5">
    <source>
        <dbReference type="SAM" id="MobiDB-lite"/>
    </source>
</evidence>
<dbReference type="PANTHER" id="PTHR23294:SF55">
    <property type="entry name" value="TRANSPORTER, PUTATIVE (AFU_ORTHOLOGUE AFUA_1G17480)-RELATED"/>
    <property type="match status" value="1"/>
</dbReference>
<evidence type="ECO:0000313" key="7">
    <source>
        <dbReference type="EMBL" id="KND86807.1"/>
    </source>
</evidence>
<feature type="compositionally biased region" description="Basic and acidic residues" evidence="5">
    <location>
        <begin position="42"/>
        <end position="75"/>
    </location>
</feature>
<organism evidence="7 8">
    <name type="scientific">Tolypocladium ophioglossoides (strain CBS 100239)</name>
    <name type="common">Snaketongue truffleclub</name>
    <name type="synonym">Elaphocordyceps ophioglossoides</name>
    <dbReference type="NCBI Taxonomy" id="1163406"/>
    <lineage>
        <taxon>Eukaryota</taxon>
        <taxon>Fungi</taxon>
        <taxon>Dikarya</taxon>
        <taxon>Ascomycota</taxon>
        <taxon>Pezizomycotina</taxon>
        <taxon>Sordariomycetes</taxon>
        <taxon>Hypocreomycetidae</taxon>
        <taxon>Hypocreales</taxon>
        <taxon>Ophiocordycipitaceae</taxon>
        <taxon>Tolypocladium</taxon>
    </lineage>
</organism>
<evidence type="ECO:0000256" key="2">
    <source>
        <dbReference type="ARBA" id="ARBA00022692"/>
    </source>
</evidence>
<feature type="region of interest" description="Disordered" evidence="5">
    <location>
        <begin position="21"/>
        <end position="86"/>
    </location>
</feature>
<protein>
    <submittedName>
        <fullName evidence="7">UNC93-like protein</fullName>
    </submittedName>
</protein>
<evidence type="ECO:0000256" key="1">
    <source>
        <dbReference type="ARBA" id="ARBA00004141"/>
    </source>
</evidence>
<evidence type="ECO:0000256" key="4">
    <source>
        <dbReference type="ARBA" id="ARBA00023136"/>
    </source>
</evidence>
<dbReference type="OrthoDB" id="196103at2759"/>